<protein>
    <submittedName>
        <fullName evidence="1">Exocyst complex component 3-like protein 4</fullName>
    </submittedName>
</protein>
<reference evidence="1" key="1">
    <citation type="submission" date="2020-04" db="EMBL/GenBank/DDBJ databases">
        <title>A chromosome-scale assembly and high-density genetic map of the yellow drum (Nibea albiflora) genome.</title>
        <authorList>
            <person name="Xu D."/>
            <person name="Zhang W."/>
            <person name="Chen R."/>
            <person name="Tan P."/>
            <person name="Wang L."/>
            <person name="Song H."/>
            <person name="Tian L."/>
            <person name="Zhu Q."/>
            <person name="Wang B."/>
        </authorList>
    </citation>
    <scope>NUCLEOTIDE SEQUENCE</scope>
    <source>
        <strain evidence="1">ZJHYS-2018</strain>
    </source>
</reference>
<dbReference type="Proteomes" id="UP000805704">
    <property type="component" value="Chromosome 11"/>
</dbReference>
<name>A0ACB7FFR8_NIBAL</name>
<dbReference type="EMBL" id="CM024799">
    <property type="protein sequence ID" value="KAG8013090.1"/>
    <property type="molecule type" value="Genomic_DNA"/>
</dbReference>
<evidence type="ECO:0000313" key="1">
    <source>
        <dbReference type="EMBL" id="KAG8013090.1"/>
    </source>
</evidence>
<gene>
    <name evidence="1" type="primary">EXOC3L4</name>
    <name evidence="1" type="ORF">GBF38_021296</name>
</gene>
<organism evidence="1 2">
    <name type="scientific">Nibea albiflora</name>
    <name type="common">Yellow drum</name>
    <name type="synonym">Corvina albiflora</name>
    <dbReference type="NCBI Taxonomy" id="240163"/>
    <lineage>
        <taxon>Eukaryota</taxon>
        <taxon>Metazoa</taxon>
        <taxon>Chordata</taxon>
        <taxon>Craniata</taxon>
        <taxon>Vertebrata</taxon>
        <taxon>Euteleostomi</taxon>
        <taxon>Actinopterygii</taxon>
        <taxon>Neopterygii</taxon>
        <taxon>Teleostei</taxon>
        <taxon>Neoteleostei</taxon>
        <taxon>Acanthomorphata</taxon>
        <taxon>Eupercaria</taxon>
        <taxon>Sciaenidae</taxon>
        <taxon>Nibea</taxon>
    </lineage>
</organism>
<evidence type="ECO:0000313" key="2">
    <source>
        <dbReference type="Proteomes" id="UP000805704"/>
    </source>
</evidence>
<keyword evidence="2" id="KW-1185">Reference proteome</keyword>
<proteinExistence type="predicted"/>
<comment type="caution">
    <text evidence="1">The sequence shown here is derived from an EMBL/GenBank/DDBJ whole genome shotgun (WGS) entry which is preliminary data.</text>
</comment>
<accession>A0ACB7FFR8</accession>
<sequence length="840" mass="96598">MSELITAQQEAELFVRSGRASKQTVRFSPAHGKLPLLVQIHAWSAGCEMTDKPTEDCVSLKSDGRTPTNGAAKQTLGMIHTHAQTLRRSFRRAAKNSPLSPGGKGSKVTPKKNTPGDDCRSPSPPSPSLSSGSPSTSPPKNIRGFFQKKEEDDADVPSQKGVDLKRSKTDPNFTATLLQRGADIRRSLKFRAKKDKNDKPESLIPVTEHVSEKEEEKEEEEVVVEEVEEAYTLPELPHTPLSVMQINNLIQMEVLEEAHLNLLALRLEFNQEREECDEDSPMELAKKEKDLSILYGNLREKISIIVRDSNSLPSRNKGLLVHVARIIQEEERRAEEPGGLQSSWTEVWREAVAEGVQVKVEKVHLEPREQNPSWLAVHLGLLGKAIVEDLENVKKELRPSYPPSFKVFSTYVKSYHRVVGQHLKKLERQVTEVKDLYALLNYIINSYKSEKIMGSLSLQPEMRDESADLQLEDDFLKQLKEKYCCKVKEDMRSSLDRVIELENKEVWKESKTPVEEEGFLNSHINMDVWTQVKSNASNTGRIDAQLEKKVISCCLEELKHFPKRFEAEFKRHCSGHFHWTEYHITYINSFGALQEHMEGYRDSCPNELEGFRKEVKLLIVRLLQDLEDQFKEDVKPYLRRMMTRKWLTDDEDFQKLHSRTELLSEHCSQMRPPHAQELVNRLHYHVVREYVGQLMKNNYSCKNRKHEKAAAKIRKQWSQLRDLFEDMKSTHEWLHPVGDDLSDIITQKNKADIKNHLQPIVEHYPDFSKKHLVAVLNFRGLLRGREHHLILQKLAQLKKDLGNAAGDKNQVLFGDMQVTVNTNCFSSLPFCCLNLLLPNN</sequence>